<gene>
    <name evidence="1" type="ORF">WJX84_011420</name>
</gene>
<dbReference type="Proteomes" id="UP001485043">
    <property type="component" value="Unassembled WGS sequence"/>
</dbReference>
<comment type="caution">
    <text evidence="1">The sequence shown here is derived from an EMBL/GenBank/DDBJ whole genome shotgun (WGS) entry which is preliminary data.</text>
</comment>
<evidence type="ECO:0000313" key="1">
    <source>
        <dbReference type="EMBL" id="KAK9862900.1"/>
    </source>
</evidence>
<accession>A0AAW1T096</accession>
<protein>
    <submittedName>
        <fullName evidence="1">Uncharacterized protein</fullName>
    </submittedName>
</protein>
<organism evidence="1 2">
    <name type="scientific">Apatococcus fuscideae</name>
    <dbReference type="NCBI Taxonomy" id="2026836"/>
    <lineage>
        <taxon>Eukaryota</taxon>
        <taxon>Viridiplantae</taxon>
        <taxon>Chlorophyta</taxon>
        <taxon>core chlorophytes</taxon>
        <taxon>Trebouxiophyceae</taxon>
        <taxon>Chlorellales</taxon>
        <taxon>Chlorellaceae</taxon>
        <taxon>Apatococcus</taxon>
    </lineage>
</organism>
<dbReference type="AlphaFoldDB" id="A0AAW1T096"/>
<reference evidence="1 2" key="1">
    <citation type="journal article" date="2024" name="Nat. Commun.">
        <title>Phylogenomics reveals the evolutionary origins of lichenization in chlorophyte algae.</title>
        <authorList>
            <person name="Puginier C."/>
            <person name="Libourel C."/>
            <person name="Otte J."/>
            <person name="Skaloud P."/>
            <person name="Haon M."/>
            <person name="Grisel S."/>
            <person name="Petersen M."/>
            <person name="Berrin J.G."/>
            <person name="Delaux P.M."/>
            <person name="Dal Grande F."/>
            <person name="Keller J."/>
        </authorList>
    </citation>
    <scope>NUCLEOTIDE SEQUENCE [LARGE SCALE GENOMIC DNA]</scope>
    <source>
        <strain evidence="1 2">SAG 2523</strain>
    </source>
</reference>
<sequence>MAAQALVPQEGLSSSMQSYIERLDWRLLKVTENLFSSISAGDLGSAGQLKGMPELASSIGKQDALSNLLRYLQVAASHQREVSHLQSEQQILQAAKTLERTYHDSQNAVATGDYTSAAQHIPAVIAAEEAITALSAGRYVFPNVLGSMQEGLKQAARSWLTVDTQHQQIMLRPAVAGAWRALQLRGQAHAVLQEAAGDLQNNLIAPMIMRASRAMVFWQPSLKTDQAAMLLRWSDRPANQGLGRGTALALEFGKLLWPPLAASYMQEELGTAGQAPATSSSQAFQAHASRGIVLENAAVALGFLQRSPTGSSQHLPIQAAVLKTQDKLLHGRRLALLADARAIILEPTFDPILIDAPFEAPDAAADTPLLAKGPYQDVHLGSL</sequence>
<name>A0AAW1T096_9CHLO</name>
<keyword evidence="2" id="KW-1185">Reference proteome</keyword>
<proteinExistence type="predicted"/>
<dbReference type="EMBL" id="JALJOV010000541">
    <property type="protein sequence ID" value="KAK9862900.1"/>
    <property type="molecule type" value="Genomic_DNA"/>
</dbReference>
<evidence type="ECO:0000313" key="2">
    <source>
        <dbReference type="Proteomes" id="UP001485043"/>
    </source>
</evidence>